<gene>
    <name evidence="3" type="ORF">AA23TX_00349</name>
</gene>
<name>A0A6I8LGB6_9PSEU</name>
<dbReference type="SUPFAM" id="SSF51430">
    <property type="entry name" value="NAD(P)-linked oxidoreductase"/>
    <property type="match status" value="1"/>
</dbReference>
<feature type="domain" description="NADP-dependent oxidoreductase" evidence="2">
    <location>
        <begin position="209"/>
        <end position="266"/>
    </location>
</feature>
<dbReference type="PANTHER" id="PTHR43625:SF40">
    <property type="entry name" value="ALDO-KETO REDUCTASE YAKC [NADP(+)]"/>
    <property type="match status" value="1"/>
</dbReference>
<evidence type="ECO:0000313" key="4">
    <source>
        <dbReference type="Proteomes" id="UP000399805"/>
    </source>
</evidence>
<dbReference type="PANTHER" id="PTHR43625">
    <property type="entry name" value="AFLATOXIN B1 ALDEHYDE REDUCTASE"/>
    <property type="match status" value="1"/>
</dbReference>
<dbReference type="GO" id="GO:0016491">
    <property type="term" value="F:oxidoreductase activity"/>
    <property type="evidence" value="ECO:0007669"/>
    <property type="project" value="UniProtKB-KW"/>
</dbReference>
<sequence length="352" mass="38616">MDFRIGGQLEVRRLGFGAMHLPTEAGPAREEAIAVVRRAVELGVTLIDTAHLYGGGANEELLASALYPYPAGLVITTKVGVARTGPGGEWRLDARPEILRDQVEQALRRLRVERIELLQLHRIDPETPLADQLGTLRELQTAGKVGLLGLSEVTVDELVRAREIVDVASVQNRYNVLDREHEPVLRACAEAGIAFLPWRPIAPIGGAAIGAIAVELGATAAQVSLAWLLARSPVILPIPGTGRIAHLEENLAAAELVLTPAQRRRLTGPDLAEIEACFADILSGRISRDAADRWAGRWLSDDFRHEIDLDEDQRWALDLLAGIDLPDWPGPGFLHSEDQIRGWRDEVRRRRG</sequence>
<dbReference type="EMBL" id="CABVGP010000001">
    <property type="protein sequence ID" value="VVJ15328.1"/>
    <property type="molecule type" value="Genomic_DNA"/>
</dbReference>
<accession>A0A6I8LGB6</accession>
<dbReference type="Gene3D" id="3.20.20.100">
    <property type="entry name" value="NADP-dependent oxidoreductase domain"/>
    <property type="match status" value="1"/>
</dbReference>
<dbReference type="GO" id="GO:0005737">
    <property type="term" value="C:cytoplasm"/>
    <property type="evidence" value="ECO:0007669"/>
    <property type="project" value="TreeGrafter"/>
</dbReference>
<feature type="domain" description="NADP-dependent oxidoreductase" evidence="2">
    <location>
        <begin position="13"/>
        <end position="202"/>
    </location>
</feature>
<protein>
    <submittedName>
        <fullName evidence="3">Oxidoreductase</fullName>
    </submittedName>
</protein>
<dbReference type="InterPro" id="IPR050791">
    <property type="entry name" value="Aldo-Keto_reductase"/>
</dbReference>
<proteinExistence type="predicted"/>
<evidence type="ECO:0000313" key="3">
    <source>
        <dbReference type="EMBL" id="VVJ15328.1"/>
    </source>
</evidence>
<reference evidence="3 4" key="1">
    <citation type="submission" date="2019-09" db="EMBL/GenBank/DDBJ databases">
        <authorList>
            <person name="Leyn A S."/>
        </authorList>
    </citation>
    <scope>NUCLEOTIDE SEQUENCE [LARGE SCALE GENOMIC DNA]</scope>
    <source>
        <strain evidence="3">AA231_1</strain>
    </source>
</reference>
<organism evidence="3 4">
    <name type="scientific">Amycolatopsis camponoti</name>
    <dbReference type="NCBI Taxonomy" id="2606593"/>
    <lineage>
        <taxon>Bacteria</taxon>
        <taxon>Bacillati</taxon>
        <taxon>Actinomycetota</taxon>
        <taxon>Actinomycetes</taxon>
        <taxon>Pseudonocardiales</taxon>
        <taxon>Pseudonocardiaceae</taxon>
        <taxon>Amycolatopsis</taxon>
    </lineage>
</organism>
<dbReference type="InterPro" id="IPR036812">
    <property type="entry name" value="NAD(P)_OxRdtase_dom_sf"/>
</dbReference>
<dbReference type="AlphaFoldDB" id="A0A6I8LGB6"/>
<evidence type="ECO:0000256" key="1">
    <source>
        <dbReference type="ARBA" id="ARBA00023002"/>
    </source>
</evidence>
<keyword evidence="1" id="KW-0560">Oxidoreductase</keyword>
<dbReference type="Proteomes" id="UP000399805">
    <property type="component" value="Unassembled WGS sequence"/>
</dbReference>
<keyword evidence="4" id="KW-1185">Reference proteome</keyword>
<dbReference type="Pfam" id="PF00248">
    <property type="entry name" value="Aldo_ket_red"/>
    <property type="match status" value="2"/>
</dbReference>
<dbReference type="InterPro" id="IPR023210">
    <property type="entry name" value="NADP_OxRdtase_dom"/>
</dbReference>
<evidence type="ECO:0000259" key="2">
    <source>
        <dbReference type="Pfam" id="PF00248"/>
    </source>
</evidence>
<dbReference type="CDD" id="cd19088">
    <property type="entry name" value="AKR_AKR13B1"/>
    <property type="match status" value="1"/>
</dbReference>